<dbReference type="PANTHER" id="PTHR47027">
    <property type="entry name" value="REVERSE TRANSCRIPTASE DOMAIN-CONTAINING PROTEIN"/>
    <property type="match status" value="1"/>
</dbReference>
<keyword evidence="2" id="KW-1185">Reference proteome</keyword>
<gene>
    <name evidence="1" type="ORF">WISP_08744</name>
</gene>
<reference evidence="1" key="1">
    <citation type="submission" date="2019-10" db="EMBL/GenBank/DDBJ databases">
        <authorList>
            <person name="Soares A.E.R."/>
            <person name="Aleixo A."/>
            <person name="Schneider P."/>
            <person name="Miyaki C.Y."/>
            <person name="Schneider M.P."/>
            <person name="Mello C."/>
            <person name="Vasconcelos A.T.R."/>
        </authorList>
    </citation>
    <scope>NUCLEOTIDE SEQUENCE</scope>
    <source>
        <tissue evidence="1">Muscle</tissue>
    </source>
</reference>
<evidence type="ECO:0000313" key="1">
    <source>
        <dbReference type="EMBL" id="KAJ7427250.1"/>
    </source>
</evidence>
<protein>
    <submittedName>
        <fullName evidence="1">Uncharacterized protein</fullName>
    </submittedName>
</protein>
<organism evidence="1 2">
    <name type="scientific">Willisornis vidua</name>
    <name type="common">Xingu scale-backed antbird</name>
    <dbReference type="NCBI Taxonomy" id="1566151"/>
    <lineage>
        <taxon>Eukaryota</taxon>
        <taxon>Metazoa</taxon>
        <taxon>Chordata</taxon>
        <taxon>Craniata</taxon>
        <taxon>Vertebrata</taxon>
        <taxon>Euteleostomi</taxon>
        <taxon>Archelosauria</taxon>
        <taxon>Archosauria</taxon>
        <taxon>Dinosauria</taxon>
        <taxon>Saurischia</taxon>
        <taxon>Theropoda</taxon>
        <taxon>Coelurosauria</taxon>
        <taxon>Aves</taxon>
        <taxon>Neognathae</taxon>
        <taxon>Neoaves</taxon>
        <taxon>Telluraves</taxon>
        <taxon>Australaves</taxon>
        <taxon>Passeriformes</taxon>
        <taxon>Thamnophilidae</taxon>
        <taxon>Willisornis</taxon>
    </lineage>
</organism>
<dbReference type="EMBL" id="WHWB01032006">
    <property type="protein sequence ID" value="KAJ7427250.1"/>
    <property type="molecule type" value="Genomic_DNA"/>
</dbReference>
<dbReference type="PANTHER" id="PTHR47027:SF30">
    <property type="entry name" value="THAP-TYPE DOMAIN-CONTAINING PROTEIN"/>
    <property type="match status" value="1"/>
</dbReference>
<name>A0ABQ9DWM6_9PASS</name>
<accession>A0ABQ9DWM6</accession>
<evidence type="ECO:0000313" key="2">
    <source>
        <dbReference type="Proteomes" id="UP001145742"/>
    </source>
</evidence>
<comment type="caution">
    <text evidence="1">The sequence shown here is derived from an EMBL/GenBank/DDBJ whole genome shotgun (WGS) entry which is preliminary data.</text>
</comment>
<proteinExistence type="predicted"/>
<sequence length="200" mass="23064">MGSRDTAGEDDNCMEQVLRKLTWKEALLDLLLVNRVNLMSTVEIGGCLGQSEHEMIEFKISVDRRESASKTSALDMRRSEFRLLRKLAGVTSIEAMLLRMQLRWAGHVFRMEDHRLPTVVLYGELATSCHNRGAPEKRYKDSLTQHLSLGHIDCHQWSTLASSWDSWRHTIHDAAASFENRHRVSLEEKRQCRKNHSLPI</sequence>
<dbReference type="Proteomes" id="UP001145742">
    <property type="component" value="Unassembled WGS sequence"/>
</dbReference>